<gene>
    <name evidence="2" type="ORF">CLG_B0227</name>
</gene>
<name>A0A9P2G9H8_CLOBO</name>
<evidence type="ECO:0000313" key="3">
    <source>
        <dbReference type="Proteomes" id="UP000006160"/>
    </source>
</evidence>
<dbReference type="NCBIfam" id="NF033488">
    <property type="entry name" value="lmo0937_fam_TM"/>
    <property type="match status" value="1"/>
</dbReference>
<accession>A0A9P2G9H8</accession>
<dbReference type="Proteomes" id="UP000006160">
    <property type="component" value="Unassembled WGS sequence"/>
</dbReference>
<feature type="transmembrane region" description="Helical" evidence="1">
    <location>
        <begin position="27"/>
        <end position="44"/>
    </location>
</feature>
<evidence type="ECO:0000313" key="2">
    <source>
        <dbReference type="EMBL" id="EES92427.1"/>
    </source>
</evidence>
<evidence type="ECO:0008006" key="4">
    <source>
        <dbReference type="Google" id="ProtNLM"/>
    </source>
</evidence>
<evidence type="ECO:0000256" key="1">
    <source>
        <dbReference type="SAM" id="Phobius"/>
    </source>
</evidence>
<dbReference type="AlphaFoldDB" id="A0A9P2G9H8"/>
<dbReference type="EMBL" id="ACSJ01000001">
    <property type="protein sequence ID" value="EES92427.1"/>
    <property type="molecule type" value="Genomic_DNA"/>
</dbReference>
<dbReference type="RefSeq" id="WP_003378279.1">
    <property type="nucleotide sequence ID" value="NZ_ACSJ01000001.1"/>
</dbReference>
<reference evidence="2 3" key="1">
    <citation type="submission" date="2009-10" db="EMBL/GenBank/DDBJ databases">
        <authorList>
            <person name="Shrivastava S."/>
            <person name="Brinkac L.B."/>
            <person name="Brown J.L."/>
            <person name="Bruce D.B."/>
            <person name="Detter C."/>
            <person name="Green L.D."/>
            <person name="Munk C.A."/>
            <person name="Rogers Y.C."/>
            <person name="Tapia R."/>
            <person name="Saunders E.S."/>
            <person name="Sims D.R."/>
            <person name="Smith L.A."/>
            <person name="Smith T.J."/>
            <person name="Sutton G."/>
            <person name="Brettin T."/>
        </authorList>
    </citation>
    <scope>NUCLEOTIDE SEQUENCE [LARGE SCALE GENOMIC DNA]</scope>
    <source>
        <strain evidence="3">D str. 1873</strain>
    </source>
</reference>
<proteinExistence type="predicted"/>
<dbReference type="GeneID" id="66318896"/>
<protein>
    <recommendedName>
        <fullName evidence="4">Lmo0937 family membrane protein</fullName>
    </recommendedName>
</protein>
<keyword evidence="1" id="KW-0812">Transmembrane</keyword>
<feature type="transmembrane region" description="Helical" evidence="1">
    <location>
        <begin position="5"/>
        <end position="21"/>
    </location>
</feature>
<organism evidence="2 3">
    <name type="scientific">Clostridium botulinum D str. 1873</name>
    <dbReference type="NCBI Taxonomy" id="592027"/>
    <lineage>
        <taxon>Bacteria</taxon>
        <taxon>Bacillati</taxon>
        <taxon>Bacillota</taxon>
        <taxon>Clostridia</taxon>
        <taxon>Eubacteriales</taxon>
        <taxon>Clostridiaceae</taxon>
        <taxon>Clostridium</taxon>
    </lineage>
</organism>
<keyword evidence="1" id="KW-1133">Transmembrane helix</keyword>
<sequence length="49" mass="5614">MKVLHWIGAIVVFFWILGLVFKIGGKLINVLLIIAAIIFIYDVITDRTR</sequence>
<dbReference type="Pfam" id="PF18919">
    <property type="entry name" value="DUF5670"/>
    <property type="match status" value="1"/>
</dbReference>
<keyword evidence="1" id="KW-0472">Membrane</keyword>
<comment type="caution">
    <text evidence="2">The sequence shown here is derived from an EMBL/GenBank/DDBJ whole genome shotgun (WGS) entry which is preliminary data.</text>
</comment>
<dbReference type="InterPro" id="IPR043727">
    <property type="entry name" value="Lmo0937-like"/>
</dbReference>